<evidence type="ECO:0000313" key="7">
    <source>
        <dbReference type="EMBL" id="SMA32783.1"/>
    </source>
</evidence>
<dbReference type="GO" id="GO:0016788">
    <property type="term" value="F:hydrolase activity, acting on ester bonds"/>
    <property type="evidence" value="ECO:0007669"/>
    <property type="project" value="InterPro"/>
</dbReference>
<dbReference type="EMBL" id="FWPT01000001">
    <property type="protein sequence ID" value="SMA32783.1"/>
    <property type="molecule type" value="Genomic_DNA"/>
</dbReference>
<dbReference type="PANTHER" id="PTHR33146:SF10">
    <property type="entry name" value="STRAND-SPECIFIC NUCLEASE, PUTATIVE-RELATED"/>
    <property type="match status" value="1"/>
</dbReference>
<protein>
    <submittedName>
        <fullName evidence="7">S1/P1 Nuclease</fullName>
    </submittedName>
</protein>
<reference evidence="7 8" key="1">
    <citation type="submission" date="2017-03" db="EMBL/GenBank/DDBJ databases">
        <authorList>
            <person name="Afonso C.L."/>
            <person name="Miller P.J."/>
            <person name="Scott M.A."/>
            <person name="Spackman E."/>
            <person name="Goraichik I."/>
            <person name="Dimitrov K.M."/>
            <person name="Suarez D.L."/>
            <person name="Swayne D.E."/>
        </authorList>
    </citation>
    <scope>NUCLEOTIDE SEQUENCE [LARGE SCALE GENOMIC DNA]</scope>
    <source>
        <strain evidence="7">SB41UT1</strain>
    </source>
</reference>
<dbReference type="Gene3D" id="1.10.575.10">
    <property type="entry name" value="P1 Nuclease"/>
    <property type="match status" value="1"/>
</dbReference>
<evidence type="ECO:0000256" key="3">
    <source>
        <dbReference type="ARBA" id="ARBA00022759"/>
    </source>
</evidence>
<organism evidence="7 8">
    <name type="scientific">Parendozoicomonas haliclonae</name>
    <dbReference type="NCBI Taxonomy" id="1960125"/>
    <lineage>
        <taxon>Bacteria</taxon>
        <taxon>Pseudomonadati</taxon>
        <taxon>Pseudomonadota</taxon>
        <taxon>Gammaproteobacteria</taxon>
        <taxon>Oceanospirillales</taxon>
        <taxon>Endozoicomonadaceae</taxon>
        <taxon>Parendozoicomonas</taxon>
    </lineage>
</organism>
<dbReference type="OrthoDB" id="267579at2"/>
<evidence type="ECO:0000256" key="2">
    <source>
        <dbReference type="ARBA" id="ARBA00022723"/>
    </source>
</evidence>
<evidence type="ECO:0000256" key="6">
    <source>
        <dbReference type="ARBA" id="ARBA00023180"/>
    </source>
</evidence>
<dbReference type="AlphaFoldDB" id="A0A1X7ADV7"/>
<proteinExistence type="predicted"/>
<evidence type="ECO:0000313" key="8">
    <source>
        <dbReference type="Proteomes" id="UP000196573"/>
    </source>
</evidence>
<dbReference type="SUPFAM" id="SSF48537">
    <property type="entry name" value="Phospholipase C/P1 nuclease"/>
    <property type="match status" value="1"/>
</dbReference>
<keyword evidence="2" id="KW-0479">Metal-binding</keyword>
<dbReference type="GO" id="GO:0004519">
    <property type="term" value="F:endonuclease activity"/>
    <property type="evidence" value="ECO:0007669"/>
    <property type="project" value="UniProtKB-KW"/>
</dbReference>
<keyword evidence="3" id="KW-0255">Endonuclease</keyword>
<keyword evidence="8" id="KW-1185">Reference proteome</keyword>
<sequence>MKFRYLIILLCSVFALPAWSWNFRVHATVAELAYGHLSTKKQAQLDSDAKALLAVLDKVWLNEVNRFDTASPFARTAILFDEWRMLKLGTVFQKYGVPVPKALQPIADSRIRQLHFVDLPWPDTGQCGDLGEQERDRIHNWFTRLQAARKEVKTPVGRGIVNAMLAHVVADFHQPLHSVFNIAKGCDSASEGGGINYCLTSPHQDGKGHRRCGHTLHELWDSGGGYIKSNSPHSKTQEHVKKLLAAHPHKFLNGCDVHEVGHWLDENHELAEFIFSTPEYQQPHEEYLDKTSHAASHRMAMAACRLTRILH</sequence>
<dbReference type="GO" id="GO:0046872">
    <property type="term" value="F:metal ion binding"/>
    <property type="evidence" value="ECO:0007669"/>
    <property type="project" value="UniProtKB-KW"/>
</dbReference>
<dbReference type="RefSeq" id="WP_087106006.1">
    <property type="nucleotide sequence ID" value="NZ_CBCSCN010000012.1"/>
</dbReference>
<dbReference type="InterPro" id="IPR008947">
    <property type="entry name" value="PLipase_C/P1_nuclease_dom_sf"/>
</dbReference>
<name>A0A1X7ADV7_9GAMM</name>
<evidence type="ECO:0000256" key="4">
    <source>
        <dbReference type="ARBA" id="ARBA00022801"/>
    </source>
</evidence>
<keyword evidence="4" id="KW-0378">Hydrolase</keyword>
<keyword evidence="6" id="KW-0325">Glycoprotein</keyword>
<evidence type="ECO:0000256" key="1">
    <source>
        <dbReference type="ARBA" id="ARBA00022722"/>
    </source>
</evidence>
<dbReference type="GO" id="GO:0003676">
    <property type="term" value="F:nucleic acid binding"/>
    <property type="evidence" value="ECO:0007669"/>
    <property type="project" value="InterPro"/>
</dbReference>
<dbReference type="Pfam" id="PF02265">
    <property type="entry name" value="S1-P1_nuclease"/>
    <property type="match status" value="1"/>
</dbReference>
<dbReference type="PANTHER" id="PTHR33146">
    <property type="entry name" value="ENDONUCLEASE 4"/>
    <property type="match status" value="1"/>
</dbReference>
<gene>
    <name evidence="7" type="ORF">EHSB41UT_00192</name>
</gene>
<evidence type="ECO:0000256" key="5">
    <source>
        <dbReference type="ARBA" id="ARBA00023157"/>
    </source>
</evidence>
<dbReference type="InterPro" id="IPR003154">
    <property type="entry name" value="S1/P1nuclease"/>
</dbReference>
<dbReference type="GO" id="GO:0006308">
    <property type="term" value="P:DNA catabolic process"/>
    <property type="evidence" value="ECO:0007669"/>
    <property type="project" value="InterPro"/>
</dbReference>
<accession>A0A1X7ADV7</accession>
<keyword evidence="1" id="KW-0540">Nuclease</keyword>
<keyword evidence="5" id="KW-1015">Disulfide bond</keyword>
<dbReference type="Proteomes" id="UP000196573">
    <property type="component" value="Unassembled WGS sequence"/>
</dbReference>